<dbReference type="Pfam" id="PF05593">
    <property type="entry name" value="RHS_repeat"/>
    <property type="match status" value="2"/>
</dbReference>
<evidence type="ECO:0000256" key="1">
    <source>
        <dbReference type="ARBA" id="ARBA00022737"/>
    </source>
</evidence>
<keyword evidence="5" id="KW-1185">Reference proteome</keyword>
<dbReference type="SMART" id="SM00306">
    <property type="entry name" value="HintN"/>
    <property type="match status" value="1"/>
</dbReference>
<protein>
    <submittedName>
        <fullName evidence="4">RHS repeat-associated core domain protein</fullName>
    </submittedName>
</protein>
<organism evidence="4 5">
    <name type="scientific">Saccharomonospora azurea NA-128</name>
    <dbReference type="NCBI Taxonomy" id="882081"/>
    <lineage>
        <taxon>Bacteria</taxon>
        <taxon>Bacillati</taxon>
        <taxon>Actinomycetota</taxon>
        <taxon>Actinomycetes</taxon>
        <taxon>Pseudonocardiales</taxon>
        <taxon>Pseudonocardiaceae</taxon>
        <taxon>Saccharomonospora</taxon>
    </lineage>
</organism>
<feature type="region of interest" description="Disordered" evidence="2">
    <location>
        <begin position="1570"/>
        <end position="1591"/>
    </location>
</feature>
<dbReference type="InterPro" id="IPR022385">
    <property type="entry name" value="Rhs_assc_core"/>
</dbReference>
<dbReference type="NCBIfam" id="TIGR03696">
    <property type="entry name" value="Rhs_assc_core"/>
    <property type="match status" value="1"/>
</dbReference>
<dbReference type="Gene3D" id="2.180.10.10">
    <property type="entry name" value="RHS repeat-associated core"/>
    <property type="match status" value="2"/>
</dbReference>
<dbReference type="Pfam" id="PF07591">
    <property type="entry name" value="PT-HINT"/>
    <property type="match status" value="1"/>
</dbReference>
<dbReference type="Pfam" id="PF25023">
    <property type="entry name" value="TEN_YD-shell"/>
    <property type="match status" value="1"/>
</dbReference>
<evidence type="ECO:0000256" key="2">
    <source>
        <dbReference type="SAM" id="MobiDB-lite"/>
    </source>
</evidence>
<dbReference type="SUPFAM" id="SSF51294">
    <property type="entry name" value="Hedgehog/intein (Hint) domain"/>
    <property type="match status" value="1"/>
</dbReference>
<feature type="region of interest" description="Disordered" evidence="2">
    <location>
        <begin position="777"/>
        <end position="802"/>
    </location>
</feature>
<dbReference type="InterPro" id="IPR036844">
    <property type="entry name" value="Hint_dom_sf"/>
</dbReference>
<evidence type="ECO:0000259" key="3">
    <source>
        <dbReference type="SMART" id="SM00306"/>
    </source>
</evidence>
<feature type="region of interest" description="Disordered" evidence="2">
    <location>
        <begin position="1707"/>
        <end position="1738"/>
    </location>
</feature>
<gene>
    <name evidence="4" type="ORF">SacazDRAFT_01047</name>
</gene>
<dbReference type="Proteomes" id="UP000004705">
    <property type="component" value="Chromosome"/>
</dbReference>
<accession>H8GF45</accession>
<dbReference type="InterPro" id="IPR031325">
    <property type="entry name" value="RHS_repeat"/>
</dbReference>
<proteinExistence type="predicted"/>
<name>H8GF45_9PSEU</name>
<evidence type="ECO:0000313" key="5">
    <source>
        <dbReference type="Proteomes" id="UP000004705"/>
    </source>
</evidence>
<sequence length="2241" mass="245981">MVAVANEGPIYADLPQLQKERSVPGEPVLVEPLPDNPIDAAVATTQSEPIWPEEAVATVPLSDSHEGTAVSSVENTKIPISIALAGDDKRDGIEAGRFPQVKIFTSSQDVADKAGVAGAVFAVADAGNAGGRKLSVLVDYSGFAAAYGGDYGSRLRVRQLPACALTTPEKAECREGRWLPTVNDVDEQQVSADITLPEPDTASQSDRAESVVLAVQSQASGSGGAFTATNLSPAGSWSAGGSSGDFTYSVPLRVPPSPGGLAPKLGIGYSSGTIDGRTSATNNQASVVGDGWELSAGGFVERQYKACSEDLGGNQDERKTGDLCWATDNAVLSLNGINAKLVQDSETGFWKPKNDDGSRVERLTGAHNGDNNGEHWKVTATDGTQYFFGLNRLPGWGEGEPETKSAFTVPVFGNNTGEPCHAQAFDDSWCQQAYRWNLDYVVDPNGNVTTYYYDTETNHYGRNQTASKQTPYVAAGMLRRIEYGLRSDDVFGPAPARVWFDTAQRCLPTETFECNADQLTPGNAGKWPDVPSDQICKSDDTCDNRYSPAFFTTKRLVKVLTQVRRDDVTNEAKWKNVDSWTLRHQFPDTGDGLSPALWLAGIKHTGLVGEEKAMPEIRFHGRAMPNRVDTGDDGLPPITRHRIERVITEAGGIIEISYSDRECVAGEAMPSSPQNNDMRCFPTWWVPEFGLERELGWFHKYVVVAVTEDGRTTGPSLRKTHYEYSGGAAWHFDEAVFTEMEYRTWSQWRGYGLVRTITGDPGTAQSVTEERFLRGMHGDRLPGGSRRSVTVKDSEGGTVTDHDQLAGFSRETLQYDGDELVSSSIKDPWVHGPTATSGDEKAYMTNVGAVRGKTLLSDGSWRKTEVNYRFDEHGNTNRVEDLGEVGKSGDETCARTTYAHNGDAWIHTLPSTLRVVALPCSEGEGTNNDVISDVRSSYDGQDHGVPPTKGNLTTTERWTGSKYELSQRTTYDELGRVVEVENVLGEKVTTDYSPGPGFPTRSVTKTDPKGFSGTTTFEPAWGQVLSEVGISGERADVEYDPLGRVHRVWLPGTVKARGDKPHSVFTYEYRTDAPTVVTTQARRDDGEYNTSYTLYDGLLRQRQSQLPAVSGGRILTDWFYDSRGLEYKVNGAYYNADNPSTDVLGVLDNAVPNQTLTEFDALGRETEVIYRKLGVEQWRTSTTYGGDRVTVVPPEGGTTTTVINDVNGNVVERRQHHGRDADSPFDETRYVYDAAGRMTSMSGPDGAEWTYEYDILGRKIADNDPDSGTTRYTYDALDRLVETTDARGLKLRTEYDELGRTVAQYEQRGPETPEIKTADWAYDELKPGLLDSATRWVDGHAYTKRVDWYDSALRPVEQSIVVPAAEKELAGTYTFETDYFPVSGKVSRQAHPAAGGLDAEYIQHQYNEQGLPTRTFGIDNYVSDHRYSKYGETLRLTLGGGADTVFSTFFYEEGTRRLDSVDIQRNTEQNSYAAQRSYNYDPAGNITRLADTPPGSMSDVQCFGYDYLQRLTTAFTPASGDCAEEPSVPGLGGAAPYWHDYTYDKGGNRIEEVQHSADGDIVRTYSYGAESGSQPHTLRSVLETGPNGTSRDEYDYDAAGNMTYRNVGGSPQEWEWDAAGRAEKVTEHDGRQSQFLYDADGERLLKRESGITTLYLHGMELVLQNTTREVTAKRYYTHAGQTVAVRTSGDGGGLSLLAEDHQGTSSLAFETDDLSVSQRRQDPFGNPRGDQPESWPDDKGFVGGVEDDTGLTTLGARQYESATGRFVSVDPVMDAADPQQVNGYAYANNSPVTNSDPNGLYWKTISVTERVLKTTFVAVMYWLAPLFPVFGFIAVSYWTVQVYAYRVWIEPPWKGQAQRHQQALAAAGLSAEEYEQAKQLAADKRSWVEVALQHGGEVLHDIIGVKGVVDNCINDFDLLGCGYEIASALPWSKILKIGEIVDKLIGAFKATVSWVKKRDAAQGLLRRVDAAKERLTRSGSSCSIGNSFVPGTLVLMVDGSRVPIEEVELGDRVLATDPVTGESASREVVATIVGQGEKDLVDVTVDADGEPGGAVETITATAEHPFWVDEHGRFIRPTVGLRGEPVGWYSAGDLDPGDQLLTPDGDHARIVDIRVYTATTTVHNLTINGVHTYYVGDENSVLNHNADGCRKSWELRRENASVVKRGGPFKTTFYKSSSDDTWWTPDVTGHGRPPSAYKVYKETKKGLEWQYDANKYGDYIEGKWKGGTGRFIPWSSLRGVK</sequence>
<feature type="compositionally biased region" description="Polar residues" evidence="2">
    <location>
        <begin position="1707"/>
        <end position="1718"/>
    </location>
</feature>
<dbReference type="InterPro" id="IPR006530">
    <property type="entry name" value="YD"/>
</dbReference>
<dbReference type="InterPro" id="IPR056823">
    <property type="entry name" value="TEN-like_YD-shell"/>
</dbReference>
<feature type="domain" description="Hint" evidence="3">
    <location>
        <begin position="1985"/>
        <end position="2104"/>
    </location>
</feature>
<dbReference type="HOGENOM" id="CLU_000662_1_0_11"/>
<dbReference type="InterPro" id="IPR003587">
    <property type="entry name" value="Hint_dom_N"/>
</dbReference>
<dbReference type="EMBL" id="CM001466">
    <property type="protein sequence ID" value="EHY87989.1"/>
    <property type="molecule type" value="Genomic_DNA"/>
</dbReference>
<reference evidence="4 5" key="1">
    <citation type="journal article" date="2012" name="Stand. Genomic Sci.">
        <title>Genome sequence of the soil bacterium Saccharomonospora azurea type strain (NA-128(T)).</title>
        <authorList>
            <person name="Klenk H.P."/>
            <person name="Held B."/>
            <person name="Lucas S."/>
            <person name="Lapidus A."/>
            <person name="Copeland A."/>
            <person name="Hammon N."/>
            <person name="Pitluck S."/>
            <person name="Goodwin L.A."/>
            <person name="Han C."/>
            <person name="Tapia R."/>
            <person name="Brambilla E.M."/>
            <person name="Potter G."/>
            <person name="Land M."/>
            <person name="Ivanova N."/>
            <person name="Rohde M."/>
            <person name="Goker M."/>
            <person name="Detter J.C."/>
            <person name="Kyrpides N.C."/>
            <person name="Woyke T."/>
        </authorList>
    </citation>
    <scope>NUCLEOTIDE SEQUENCE [LARGE SCALE GENOMIC DNA]</scope>
    <source>
        <strain evidence="4 5">NA-128</strain>
    </source>
</reference>
<dbReference type="PANTHER" id="PTHR32305">
    <property type="match status" value="1"/>
</dbReference>
<evidence type="ECO:0000313" key="4">
    <source>
        <dbReference type="EMBL" id="EHY87989.1"/>
    </source>
</evidence>
<feature type="compositionally biased region" description="Basic and acidic residues" evidence="2">
    <location>
        <begin position="790"/>
        <end position="802"/>
    </location>
</feature>
<dbReference type="CDD" id="cd00081">
    <property type="entry name" value="Hint"/>
    <property type="match status" value="1"/>
</dbReference>
<keyword evidence="1" id="KW-0677">Repeat</keyword>
<dbReference type="Gene3D" id="2.170.16.10">
    <property type="entry name" value="Hedgehog/Intein (Hint) domain"/>
    <property type="match status" value="1"/>
</dbReference>
<dbReference type="NCBIfam" id="TIGR01643">
    <property type="entry name" value="YD_repeat_2x"/>
    <property type="match status" value="2"/>
</dbReference>
<dbReference type="PANTHER" id="PTHR32305:SF17">
    <property type="entry name" value="TRNA NUCLEASE WAPA"/>
    <property type="match status" value="1"/>
</dbReference>
<dbReference type="InterPro" id="IPR050708">
    <property type="entry name" value="T6SS_VgrG/RHS"/>
</dbReference>